<sequence length="512" mass="57328">MDLDLVKWGLSYTKNRKKLVLALGALGMTGYGAYRVYNSPSVAKKREKLSKFFGALFCLAEMVSDSAEAIGVVSKDVKEFLESDSDQIPNSLKQISKIARSNEFSESLMKITRAMTLGILLGYRQDAAARSSSSIRKKKSDFSDRVLDKLFSETGSGFASVVVGSFARNLVMAYYTNSSSRIDDLALASSESVPSWVNLIFEEKSRELIGECVQLFVSTAVTVFLDKTMDINPYDELFSGMTNPKHEPQVREMLASLCNGAIETLVRTSHQALSNPSKDSKSQIRRRLMSNDSKSRTSFDGNQEVSGWKGDFASTMAIPRNRKFVLDVTGRVTFETVRSFLEYLLEKITECLKRSVDVIQEEVVDRGLEVVRYVSRRSSAVVTVQWGIIRDPQIKRWKHTKSSSRENLCGDDVLLQELCLFLTSRKTFMFGQLLGTCSFSFAAASSSSFFLQYSSRGGPKIAFPETTPILYHKYSKAFRILLMVTNVLQLYKCITKSRTPITNVHLGATSSW</sequence>
<accession>A0ACC0CHI4</accession>
<evidence type="ECO:0000313" key="2">
    <source>
        <dbReference type="Proteomes" id="UP001060085"/>
    </source>
</evidence>
<keyword evidence="2" id="KW-1185">Reference proteome</keyword>
<gene>
    <name evidence="1" type="ORF">M9H77_05654</name>
</gene>
<evidence type="ECO:0000313" key="1">
    <source>
        <dbReference type="EMBL" id="KAI5684426.1"/>
    </source>
</evidence>
<proteinExistence type="predicted"/>
<comment type="caution">
    <text evidence="1">The sequence shown here is derived from an EMBL/GenBank/DDBJ whole genome shotgun (WGS) entry which is preliminary data.</text>
</comment>
<name>A0ACC0CHI4_CATRO</name>
<organism evidence="1 2">
    <name type="scientific">Catharanthus roseus</name>
    <name type="common">Madagascar periwinkle</name>
    <name type="synonym">Vinca rosea</name>
    <dbReference type="NCBI Taxonomy" id="4058"/>
    <lineage>
        <taxon>Eukaryota</taxon>
        <taxon>Viridiplantae</taxon>
        <taxon>Streptophyta</taxon>
        <taxon>Embryophyta</taxon>
        <taxon>Tracheophyta</taxon>
        <taxon>Spermatophyta</taxon>
        <taxon>Magnoliopsida</taxon>
        <taxon>eudicotyledons</taxon>
        <taxon>Gunneridae</taxon>
        <taxon>Pentapetalae</taxon>
        <taxon>asterids</taxon>
        <taxon>lamiids</taxon>
        <taxon>Gentianales</taxon>
        <taxon>Apocynaceae</taxon>
        <taxon>Rauvolfioideae</taxon>
        <taxon>Vinceae</taxon>
        <taxon>Catharanthinae</taxon>
        <taxon>Catharanthus</taxon>
    </lineage>
</organism>
<reference evidence="2" key="1">
    <citation type="journal article" date="2023" name="Nat. Plants">
        <title>Single-cell RNA sequencing provides a high-resolution roadmap for understanding the multicellular compartmentation of specialized metabolism.</title>
        <authorList>
            <person name="Sun S."/>
            <person name="Shen X."/>
            <person name="Li Y."/>
            <person name="Li Y."/>
            <person name="Wang S."/>
            <person name="Li R."/>
            <person name="Zhang H."/>
            <person name="Shen G."/>
            <person name="Guo B."/>
            <person name="Wei J."/>
            <person name="Xu J."/>
            <person name="St-Pierre B."/>
            <person name="Chen S."/>
            <person name="Sun C."/>
        </authorList>
    </citation>
    <scope>NUCLEOTIDE SEQUENCE [LARGE SCALE GENOMIC DNA]</scope>
</reference>
<dbReference type="EMBL" id="CM044701">
    <property type="protein sequence ID" value="KAI5684426.1"/>
    <property type="molecule type" value="Genomic_DNA"/>
</dbReference>
<protein>
    <submittedName>
        <fullName evidence="1">Uncharacterized protein</fullName>
    </submittedName>
</protein>
<dbReference type="Proteomes" id="UP001060085">
    <property type="component" value="Linkage Group LG01"/>
</dbReference>